<keyword evidence="1" id="KW-0732">Signal</keyword>
<dbReference type="PATRIC" id="fig|33051.5.peg.3443"/>
<sequence>MGTGLGLLGVLTAFPALAAAPAPTSWGKPGASREAFEGGARDCMAKAARRDVAGDDQAKAYQRGFEVLERENNMPPIPTTLPADDVTFLRSERQVLLRRMYRPDQHVDAL</sequence>
<evidence type="ECO:0000313" key="2">
    <source>
        <dbReference type="EMBL" id="KTW17684.1"/>
    </source>
</evidence>
<protein>
    <submittedName>
        <fullName evidence="2">Uncharacterized protein</fullName>
    </submittedName>
</protein>
<dbReference type="EMBL" id="LDTC01000008">
    <property type="protein sequence ID" value="KTW17684.1"/>
    <property type="molecule type" value="Genomic_DNA"/>
</dbReference>
<dbReference type="AlphaFoldDB" id="A0A147JCK8"/>
<feature type="chain" id="PRO_5007549579" evidence="1">
    <location>
        <begin position="19"/>
        <end position="110"/>
    </location>
</feature>
<organism evidence="2 3">
    <name type="scientific">Sphingomonas sanguinis</name>
    <dbReference type="NCBI Taxonomy" id="33051"/>
    <lineage>
        <taxon>Bacteria</taxon>
        <taxon>Pseudomonadati</taxon>
        <taxon>Pseudomonadota</taxon>
        <taxon>Alphaproteobacteria</taxon>
        <taxon>Sphingomonadales</taxon>
        <taxon>Sphingomonadaceae</taxon>
        <taxon>Sphingomonas</taxon>
    </lineage>
</organism>
<gene>
    <name evidence="2" type="ORF">NS258_01410</name>
</gene>
<proteinExistence type="predicted"/>
<reference evidence="2 3" key="1">
    <citation type="journal article" date="2016" name="Front. Microbiol.">
        <title>Genomic Resource of Rice Seed Associated Bacteria.</title>
        <authorList>
            <person name="Midha S."/>
            <person name="Bansal K."/>
            <person name="Sharma S."/>
            <person name="Kumar N."/>
            <person name="Patil P.P."/>
            <person name="Chaudhry V."/>
            <person name="Patil P.B."/>
        </authorList>
    </citation>
    <scope>NUCLEOTIDE SEQUENCE [LARGE SCALE GENOMIC DNA]</scope>
    <source>
        <strain evidence="2 3">NS258</strain>
    </source>
</reference>
<evidence type="ECO:0000313" key="3">
    <source>
        <dbReference type="Proteomes" id="UP000074410"/>
    </source>
</evidence>
<comment type="caution">
    <text evidence="2">The sequence shown here is derived from an EMBL/GenBank/DDBJ whole genome shotgun (WGS) entry which is preliminary data.</text>
</comment>
<accession>A0A147JCK8</accession>
<dbReference type="Proteomes" id="UP000074410">
    <property type="component" value="Unassembled WGS sequence"/>
</dbReference>
<name>A0A147JCK8_9SPHN</name>
<evidence type="ECO:0000256" key="1">
    <source>
        <dbReference type="SAM" id="SignalP"/>
    </source>
</evidence>
<feature type="signal peptide" evidence="1">
    <location>
        <begin position="1"/>
        <end position="18"/>
    </location>
</feature>